<comment type="similarity">
    <text evidence="3">Belongs to the CheD family.</text>
</comment>
<dbReference type="GO" id="GO:0050568">
    <property type="term" value="F:protein-glutamine glutaminase activity"/>
    <property type="evidence" value="ECO:0007669"/>
    <property type="project" value="UniProtKB-UniRule"/>
</dbReference>
<evidence type="ECO:0000256" key="3">
    <source>
        <dbReference type="HAMAP-Rule" id="MF_01440"/>
    </source>
</evidence>
<dbReference type="Gene3D" id="3.30.1330.200">
    <property type="match status" value="1"/>
</dbReference>
<reference evidence="4" key="2">
    <citation type="submission" date="2018-02" db="EMBL/GenBank/DDBJ databases">
        <title>Complete genome sequence of the Methanococcus maripaludis type strain JJ (DSM 2067), a model for selenoprotein synthesis in Archaea.</title>
        <authorList>
            <person name="Poehlein A."/>
            <person name="Heym D."/>
            <person name="Quitzke V."/>
            <person name="Fersch J."/>
            <person name="Daniel R."/>
            <person name="Rother M."/>
        </authorList>
    </citation>
    <scope>NUCLEOTIDE SEQUENCE [LARGE SCALE GENOMIC DNA]</scope>
    <source>
        <strain evidence="4">DSM 2067</strain>
    </source>
</reference>
<evidence type="ECO:0000313" key="6">
    <source>
        <dbReference type="EMBL" id="MBB6496187.1"/>
    </source>
</evidence>
<keyword evidence="1 3" id="KW-0145">Chemotaxis</keyword>
<dbReference type="EC" id="3.5.1.44" evidence="3"/>
<accession>A0A2L1C7Y7</accession>
<dbReference type="InterPro" id="IPR005659">
    <property type="entry name" value="Chemorcpt_Glu_NH3ase_CheD"/>
</dbReference>
<dbReference type="Proteomes" id="UP000590564">
    <property type="component" value="Unassembled WGS sequence"/>
</dbReference>
<dbReference type="InterPro" id="IPR038592">
    <property type="entry name" value="CheD-like_sf"/>
</dbReference>
<evidence type="ECO:0000313" key="8">
    <source>
        <dbReference type="Proteomes" id="UP000567099"/>
    </source>
</evidence>
<comment type="function">
    <text evidence="3">Probably deamidates glutamine residues to glutamate on methyl-accepting chemotaxis receptors (MCPs), playing an important role in chemotaxis.</text>
</comment>
<dbReference type="PANTHER" id="PTHR35147">
    <property type="entry name" value="CHEMORECEPTOR GLUTAMINE DEAMIDASE CHED-RELATED"/>
    <property type="match status" value="1"/>
</dbReference>
<dbReference type="InterPro" id="IPR011324">
    <property type="entry name" value="Cytotoxic_necrot_fac-like_cat"/>
</dbReference>
<dbReference type="GO" id="GO:0006935">
    <property type="term" value="P:chemotaxis"/>
    <property type="evidence" value="ECO:0007669"/>
    <property type="project" value="UniProtKB-UniRule"/>
</dbReference>
<dbReference type="HAMAP" id="MF_01440">
    <property type="entry name" value="CheD"/>
    <property type="match status" value="1"/>
</dbReference>
<dbReference type="KEGG" id="mmad:MMJJ_00630"/>
<dbReference type="Pfam" id="PF03975">
    <property type="entry name" value="CheD"/>
    <property type="match status" value="1"/>
</dbReference>
<evidence type="ECO:0000313" key="4">
    <source>
        <dbReference type="EMBL" id="AVB75482.1"/>
    </source>
</evidence>
<keyword evidence="4" id="KW-0675">Receptor</keyword>
<evidence type="ECO:0000313" key="7">
    <source>
        <dbReference type="Proteomes" id="UP000239462"/>
    </source>
</evidence>
<dbReference type="AlphaFoldDB" id="A0A2L1C7Y7"/>
<comment type="catalytic activity">
    <reaction evidence="3">
        <text>L-glutaminyl-[protein] + H2O = L-glutamyl-[protein] + NH4(+)</text>
        <dbReference type="Rhea" id="RHEA:16441"/>
        <dbReference type="Rhea" id="RHEA-COMP:10207"/>
        <dbReference type="Rhea" id="RHEA-COMP:10208"/>
        <dbReference type="ChEBI" id="CHEBI:15377"/>
        <dbReference type="ChEBI" id="CHEBI:28938"/>
        <dbReference type="ChEBI" id="CHEBI:29973"/>
        <dbReference type="ChEBI" id="CHEBI:30011"/>
        <dbReference type="EC" id="3.5.1.44"/>
    </reaction>
</comment>
<evidence type="ECO:0000313" key="9">
    <source>
        <dbReference type="Proteomes" id="UP000590564"/>
    </source>
</evidence>
<dbReference type="GeneID" id="36101159"/>
<dbReference type="RefSeq" id="WP_104837166.1">
    <property type="nucleotide sequence ID" value="NZ_CP026606.1"/>
</dbReference>
<dbReference type="EMBL" id="CP026606">
    <property type="protein sequence ID" value="AVB75482.1"/>
    <property type="molecule type" value="Genomic_DNA"/>
</dbReference>
<gene>
    <name evidence="3 4" type="primary">cheD</name>
    <name evidence="5" type="ORF">HNP94_000807</name>
    <name evidence="6" type="ORF">HNP96_000208</name>
    <name evidence="4" type="ORF">MMJJ_00630</name>
</gene>
<evidence type="ECO:0000256" key="2">
    <source>
        <dbReference type="ARBA" id="ARBA00022801"/>
    </source>
</evidence>
<dbReference type="EMBL" id="JACDUO010000001">
    <property type="protein sequence ID" value="MBA2863807.1"/>
    <property type="molecule type" value="Genomic_DNA"/>
</dbReference>
<protein>
    <recommendedName>
        <fullName evidence="3">Probable chemoreceptor glutamine deamidase CheD</fullName>
        <ecNumber evidence="3">3.5.1.44</ecNumber>
    </recommendedName>
</protein>
<dbReference type="SUPFAM" id="SSF64438">
    <property type="entry name" value="CNF1/YfiH-like putative cysteine hydrolases"/>
    <property type="match status" value="1"/>
</dbReference>
<reference evidence="7" key="1">
    <citation type="journal article" date="2018" name="Genome Announc.">
        <title>Complete Genome Sequence of the Methanococcus maripaludis Type Strain JJ (DSM 2067), a Model for Selenoprotein Synthesis in Archaea.</title>
        <authorList>
            <person name="Poehlein A."/>
            <person name="Heym D."/>
            <person name="Quitzke V."/>
            <person name="Fersch J."/>
            <person name="Daniel R."/>
            <person name="Rother M."/>
        </authorList>
    </citation>
    <scope>NUCLEOTIDE SEQUENCE [LARGE SCALE GENOMIC DNA]</scope>
    <source>
        <strain evidence="7">DSM 2067</strain>
    </source>
</reference>
<keyword evidence="2 3" id="KW-0378">Hydrolase</keyword>
<evidence type="ECO:0000256" key="1">
    <source>
        <dbReference type="ARBA" id="ARBA00022500"/>
    </source>
</evidence>
<dbReference type="EMBL" id="JACHED010000001">
    <property type="protein sequence ID" value="MBB6496187.1"/>
    <property type="molecule type" value="Genomic_DNA"/>
</dbReference>
<dbReference type="PANTHER" id="PTHR35147:SF1">
    <property type="entry name" value="CHEMORECEPTOR GLUTAMINE DEAMIDASE CHED-RELATED"/>
    <property type="match status" value="1"/>
</dbReference>
<proteinExistence type="inferred from homology"/>
<dbReference type="Proteomes" id="UP000239462">
    <property type="component" value="Chromosome"/>
</dbReference>
<organism evidence="4 7">
    <name type="scientific">Methanococcus maripaludis</name>
    <name type="common">Methanococcus deltae</name>
    <dbReference type="NCBI Taxonomy" id="39152"/>
    <lineage>
        <taxon>Archaea</taxon>
        <taxon>Methanobacteriati</taxon>
        <taxon>Methanobacteriota</taxon>
        <taxon>Methanomada group</taxon>
        <taxon>Methanococci</taxon>
        <taxon>Methanococcales</taxon>
        <taxon>Methanococcaceae</taxon>
        <taxon>Methanococcus</taxon>
    </lineage>
</organism>
<evidence type="ECO:0000313" key="5">
    <source>
        <dbReference type="EMBL" id="MBA2863807.1"/>
    </source>
</evidence>
<reference evidence="5 8" key="3">
    <citation type="submission" date="2020-07" db="EMBL/GenBank/DDBJ databases">
        <title>Genomic Encyclopedia of Type Strains, Phase IV (KMG-V): Genome sequencing to study the core and pangenomes of soil and plant-associated prokaryotes.</title>
        <authorList>
            <person name="Whitman W."/>
        </authorList>
    </citation>
    <scope>NUCLEOTIDE SEQUENCE [LARGE SCALE GENOMIC DNA]</scope>
    <source>
        <strain evidence="5 8">C13</strain>
        <strain evidence="6 9">D1</strain>
    </source>
</reference>
<dbReference type="CDD" id="cd16352">
    <property type="entry name" value="CheD"/>
    <property type="match status" value="1"/>
</dbReference>
<name>A0A2L1C7Y7_METMI</name>
<dbReference type="Proteomes" id="UP000567099">
    <property type="component" value="Unassembled WGS sequence"/>
</dbReference>
<sequence>MVLKVKMGDIGVAKNPESIETLLGSCVAIILYDRGKKIGGVAHVMLPKSRNSSEKNPGKYANTAIPELINRMAKLGARKDKLTTKLAGGAAMFKCNSNTIDVGKKNIEASRQEVKKMGLRIASEDLGGYTGRTITLSLKDGSVLVRTGSELKTI</sequence>